<dbReference type="InterPro" id="IPR016181">
    <property type="entry name" value="Acyl_CoA_acyltransferase"/>
</dbReference>
<evidence type="ECO:0000313" key="2">
    <source>
        <dbReference type="EMBL" id="MBB5953553.1"/>
    </source>
</evidence>
<comment type="caution">
    <text evidence="2">The sequence shown here is derived from an EMBL/GenBank/DDBJ whole genome shotgun (WGS) entry which is preliminary data.</text>
</comment>
<proteinExistence type="predicted"/>
<dbReference type="SUPFAM" id="SSF55729">
    <property type="entry name" value="Acyl-CoA N-acyltransferases (Nat)"/>
    <property type="match status" value="1"/>
</dbReference>
<gene>
    <name evidence="2" type="ORF">FHS29_000123</name>
</gene>
<protein>
    <submittedName>
        <fullName evidence="2">RimJ/RimL family protein N-acetyltransferase/uncharacterized damage-inducible protein DinB</fullName>
    </submittedName>
</protein>
<dbReference type="InterPro" id="IPR000182">
    <property type="entry name" value="GNAT_dom"/>
</dbReference>
<dbReference type="Gene3D" id="1.20.120.450">
    <property type="entry name" value="dinb family like domain"/>
    <property type="match status" value="1"/>
</dbReference>
<evidence type="ECO:0000313" key="3">
    <source>
        <dbReference type="Proteomes" id="UP000547510"/>
    </source>
</evidence>
<name>A0A841C9D6_9PSEU</name>
<feature type="domain" description="N-acetyltransferase" evidence="1">
    <location>
        <begin position="23"/>
        <end position="169"/>
    </location>
</feature>
<dbReference type="Proteomes" id="UP000547510">
    <property type="component" value="Unassembled WGS sequence"/>
</dbReference>
<dbReference type="EMBL" id="JACHJN010000001">
    <property type="protein sequence ID" value="MBB5953553.1"/>
    <property type="molecule type" value="Genomic_DNA"/>
</dbReference>
<sequence>MGPCPGKVITGAVPSEKELVVVISLRPLDDEGLERLLAVAVADADPEDVMPPGWTPDRTEEFREFYRGFRRHAYEIVERDRTLGMIRLTDTGQTGLWVARSARGAGVGVQAVRRVVDQAWARSIRTITAETTTGNTAALKVLKRAGATVEVDGDAVRARIAVPVEPATDIADPTRLVLEYLDFYRDTLLRKLAGLSDEELRTSRVPSGWSPLTLVKHLAHVELRWMRWYFRGEDVEHPRGNPAVDDAEWTVEDGDTTESIRDFYLAQCARSREITAAAGLSDRAARWTWDGAPTPTLAWILFHMLQEYARHVGQLDVVRELTDGVTGA</sequence>
<dbReference type="AlphaFoldDB" id="A0A841C9D6"/>
<dbReference type="InterPro" id="IPR007061">
    <property type="entry name" value="MST-like"/>
</dbReference>
<dbReference type="PROSITE" id="PS51186">
    <property type="entry name" value="GNAT"/>
    <property type="match status" value="1"/>
</dbReference>
<reference evidence="2 3" key="1">
    <citation type="submission" date="2020-08" db="EMBL/GenBank/DDBJ databases">
        <title>Genomic Encyclopedia of Type Strains, Phase III (KMG-III): the genomes of soil and plant-associated and newly described type strains.</title>
        <authorList>
            <person name="Whitman W."/>
        </authorList>
    </citation>
    <scope>NUCLEOTIDE SEQUENCE [LARGE SCALE GENOMIC DNA]</scope>
    <source>
        <strain evidence="2 3">CECT 8640</strain>
    </source>
</reference>
<dbReference type="SUPFAM" id="SSF109854">
    <property type="entry name" value="DinB/YfiT-like putative metalloenzymes"/>
    <property type="match status" value="1"/>
</dbReference>
<keyword evidence="2" id="KW-0808">Transferase</keyword>
<dbReference type="Pfam" id="PF04978">
    <property type="entry name" value="MST"/>
    <property type="match status" value="1"/>
</dbReference>
<evidence type="ECO:0000259" key="1">
    <source>
        <dbReference type="PROSITE" id="PS51186"/>
    </source>
</evidence>
<dbReference type="Gene3D" id="3.40.630.30">
    <property type="match status" value="1"/>
</dbReference>
<dbReference type="Pfam" id="PF13302">
    <property type="entry name" value="Acetyltransf_3"/>
    <property type="match status" value="1"/>
</dbReference>
<dbReference type="GO" id="GO:0016747">
    <property type="term" value="F:acyltransferase activity, transferring groups other than amino-acyl groups"/>
    <property type="evidence" value="ECO:0007669"/>
    <property type="project" value="InterPro"/>
</dbReference>
<organism evidence="2 3">
    <name type="scientific">Saccharothrix tamanrassetensis</name>
    <dbReference type="NCBI Taxonomy" id="1051531"/>
    <lineage>
        <taxon>Bacteria</taxon>
        <taxon>Bacillati</taxon>
        <taxon>Actinomycetota</taxon>
        <taxon>Actinomycetes</taxon>
        <taxon>Pseudonocardiales</taxon>
        <taxon>Pseudonocardiaceae</taxon>
        <taxon>Saccharothrix</taxon>
    </lineage>
</organism>
<dbReference type="RefSeq" id="WP_221455248.1">
    <property type="nucleotide sequence ID" value="NZ_JACHJN010000001.1"/>
</dbReference>
<accession>A0A841C9D6</accession>
<keyword evidence="3" id="KW-1185">Reference proteome</keyword>
<dbReference type="InterPro" id="IPR034660">
    <property type="entry name" value="DinB/YfiT-like"/>
</dbReference>